<dbReference type="Proteomes" id="UP001249760">
    <property type="component" value="Unassembled WGS sequence"/>
</dbReference>
<name>A0ABU3JIW4_9ACTN</name>
<evidence type="ECO:0000313" key="1">
    <source>
        <dbReference type="EMBL" id="MDT6982072.1"/>
    </source>
</evidence>
<evidence type="ECO:0000313" key="2">
    <source>
        <dbReference type="Proteomes" id="UP001249760"/>
    </source>
</evidence>
<proteinExistence type="predicted"/>
<sequence>MRIRTKAASTVAVRASSRKSAPAATAIAGLTYVITDARIGPASLISSRKATNATAVQTTPSAASAARVSGAGRAAGREAIAAGA</sequence>
<protein>
    <submittedName>
        <fullName evidence="1">Uncharacterized protein</fullName>
    </submittedName>
</protein>
<accession>A0ABU3JIW4</accession>
<comment type="caution">
    <text evidence="1">The sequence shown here is derived from an EMBL/GenBank/DDBJ whole genome shotgun (WGS) entry which is preliminary data.</text>
</comment>
<keyword evidence="2" id="KW-1185">Reference proteome</keyword>
<organism evidence="1 2">
    <name type="scientific">Streptomyces lusitanus</name>
    <dbReference type="NCBI Taxonomy" id="68232"/>
    <lineage>
        <taxon>Bacteria</taxon>
        <taxon>Bacillati</taxon>
        <taxon>Actinomycetota</taxon>
        <taxon>Actinomycetes</taxon>
        <taxon>Kitasatosporales</taxon>
        <taxon>Streptomycetaceae</taxon>
        <taxon>Streptomyces</taxon>
    </lineage>
</organism>
<gene>
    <name evidence="1" type="ORF">QNO04_01280</name>
</gene>
<reference evidence="1 2" key="1">
    <citation type="submission" date="2023-05" db="EMBL/GenBank/DDBJ databases">
        <title>Streptomyces fuscus sp. nov., a brown-black pigment producing actinomyces isolated from dry sand of Sea duck farm.</title>
        <authorList>
            <person name="Xie J."/>
            <person name="Shen N."/>
        </authorList>
    </citation>
    <scope>NUCLEOTIDE SEQUENCE [LARGE SCALE GENOMIC DNA]</scope>
    <source>
        <strain evidence="1 2">CGMCC 4.1745</strain>
    </source>
</reference>
<dbReference type="EMBL" id="JASKMA010000001">
    <property type="protein sequence ID" value="MDT6982072.1"/>
    <property type="molecule type" value="Genomic_DNA"/>
</dbReference>